<keyword evidence="2" id="KW-1185">Reference proteome</keyword>
<dbReference type="Proteomes" id="UP000694845">
    <property type="component" value="Unplaced"/>
</dbReference>
<name>A0A8B7ZAR4_ACAPL</name>
<dbReference type="RefSeq" id="XP_022102057.1">
    <property type="nucleotide sequence ID" value="XM_022246365.1"/>
</dbReference>
<protein>
    <submittedName>
        <fullName evidence="3">Uncharacterized protein LOC110985383</fullName>
    </submittedName>
</protein>
<dbReference type="GeneID" id="110985383"/>
<reference evidence="3" key="1">
    <citation type="submission" date="2025-08" db="UniProtKB">
        <authorList>
            <consortium name="RefSeq"/>
        </authorList>
    </citation>
    <scope>IDENTIFICATION</scope>
</reference>
<sequence length="119" mass="12900">MITVLRIAEELMSVDYRKWFSSRWLPPSDRSLSLVSVGTDSPPLPPPLLDELGKGLVLDQSKLSIPNLIERLQPILGDLLGNPADQGEATTVLPAPGSDNGNPSYQKEAKPPWTNLAEG</sequence>
<gene>
    <name evidence="3" type="primary">LOC110985383</name>
</gene>
<organism evidence="2 3">
    <name type="scientific">Acanthaster planci</name>
    <name type="common">Crown-of-thorns starfish</name>
    <dbReference type="NCBI Taxonomy" id="133434"/>
    <lineage>
        <taxon>Eukaryota</taxon>
        <taxon>Metazoa</taxon>
        <taxon>Echinodermata</taxon>
        <taxon>Eleutherozoa</taxon>
        <taxon>Asterozoa</taxon>
        <taxon>Asteroidea</taxon>
        <taxon>Valvatacea</taxon>
        <taxon>Valvatida</taxon>
        <taxon>Acanthasteridae</taxon>
        <taxon>Acanthaster</taxon>
    </lineage>
</organism>
<evidence type="ECO:0000313" key="3">
    <source>
        <dbReference type="RefSeq" id="XP_022102057.1"/>
    </source>
</evidence>
<feature type="region of interest" description="Disordered" evidence="1">
    <location>
        <begin position="81"/>
        <end position="119"/>
    </location>
</feature>
<proteinExistence type="predicted"/>
<accession>A0A8B7ZAR4</accession>
<evidence type="ECO:0000313" key="2">
    <source>
        <dbReference type="Proteomes" id="UP000694845"/>
    </source>
</evidence>
<dbReference type="KEGG" id="aplc:110985383"/>
<dbReference type="AlphaFoldDB" id="A0A8B7ZAR4"/>
<evidence type="ECO:0000256" key="1">
    <source>
        <dbReference type="SAM" id="MobiDB-lite"/>
    </source>
</evidence>